<dbReference type="Pfam" id="PF09425">
    <property type="entry name" value="Jas_motif"/>
    <property type="match status" value="1"/>
</dbReference>
<dbReference type="GO" id="GO:2000022">
    <property type="term" value="P:regulation of jasmonic acid mediated signaling pathway"/>
    <property type="evidence" value="ECO:0007669"/>
    <property type="project" value="UniProtKB-UniRule"/>
</dbReference>
<dbReference type="PANTHER" id="PTHR33077">
    <property type="entry name" value="PROTEIN TIFY 4A-RELATED-RELATED"/>
    <property type="match status" value="1"/>
</dbReference>
<comment type="subcellular location">
    <subcellularLocation>
        <location evidence="2">Nucleus</location>
    </subcellularLocation>
</comment>
<dbReference type="InterPro" id="IPR040390">
    <property type="entry name" value="TIFY/JAZ"/>
</dbReference>
<reference evidence="5" key="1">
    <citation type="submission" date="2016-11" db="EMBL/GenBank/DDBJ databases">
        <title>Cloning and expression analysis of SmTIFY10B from Salvia miltiorrhiza.</title>
        <authorList>
            <person name="Huang Y."/>
        </authorList>
    </citation>
    <scope>NUCLEOTIDE SEQUENCE</scope>
</reference>
<dbReference type="SMART" id="SM00979">
    <property type="entry name" value="TIFY"/>
    <property type="match status" value="1"/>
</dbReference>
<sequence>MWSTKNSSHGQGKGKALEISNFAQTCNLLSRYMKEKGTLRDLNLEIGGKVESLEALVKPGSSLVAPTPASSDLAINSGKSAHTALENPVDDASNKASTSKDGRSKDPKSAQLTIFYSGKVLVFDDFPADKVREVVHVAKKSSSKMSYGITSSGAVPERPNPVASTSGPREGLPPRPQGKQPVGISSNTCKERMSGSTNEAGPSSSEAREELSPTTSEGSGSDLPIARRSSLHRFLEKRKDRAAVRGPYHNQDHIAPIFKGSRDVSGDPVQWLQVCTDLENLKSAMGSFAVHLELALVGFASRSSSPQGRSSPVCSRLSFSLHAFVQTGSHRLRFPVKLAPRCLSLALLNFSLESYAQGRVVSPNSLPTLDCCCCRWSPANSRHLRGPGNDNHLRCCVLRFWRCSSPSSSPRARLNRTVDSLPQAKSYLASFAFHTDRVSMGNTDTGLIINIGLMP</sequence>
<comment type="similarity">
    <text evidence="1 2">Belongs to the TIFY/JAZ family.</text>
</comment>
<keyword evidence="2" id="KW-0539">Nucleus</keyword>
<dbReference type="Pfam" id="PF06200">
    <property type="entry name" value="tify"/>
    <property type="match status" value="1"/>
</dbReference>
<dbReference type="GO" id="GO:0005634">
    <property type="term" value="C:nucleus"/>
    <property type="evidence" value="ECO:0007669"/>
    <property type="project" value="UniProtKB-SubCell"/>
</dbReference>
<protein>
    <recommendedName>
        <fullName evidence="2">Protein TIFY</fullName>
    </recommendedName>
    <alternativeName>
        <fullName evidence="2">Jasmonate ZIM domain-containing protein</fullName>
    </alternativeName>
</protein>
<dbReference type="PROSITE" id="PS51320">
    <property type="entry name" value="TIFY"/>
    <property type="match status" value="1"/>
</dbReference>
<feature type="compositionally biased region" description="Polar residues" evidence="3">
    <location>
        <begin position="183"/>
        <end position="205"/>
    </location>
</feature>
<dbReference type="SMR" id="A0A7I6JJ45"/>
<proteinExistence type="evidence at transcript level"/>
<feature type="compositionally biased region" description="Polar residues" evidence="3">
    <location>
        <begin position="143"/>
        <end position="153"/>
    </location>
</feature>
<comment type="function">
    <text evidence="2">Repressor of jasmonate responses.</text>
</comment>
<evidence type="ECO:0000256" key="3">
    <source>
        <dbReference type="SAM" id="MobiDB-lite"/>
    </source>
</evidence>
<comment type="domain">
    <text evidence="2">The jas domain is required for interaction with COI1.</text>
</comment>
<dbReference type="PANTHER" id="PTHR33077:SF52">
    <property type="entry name" value="PROTEIN TIFY 11D"/>
    <property type="match status" value="1"/>
</dbReference>
<dbReference type="GO" id="GO:0009611">
    <property type="term" value="P:response to wounding"/>
    <property type="evidence" value="ECO:0007669"/>
    <property type="project" value="UniProtKB-UniRule"/>
</dbReference>
<accession>A0A7I6JJ45</accession>
<feature type="domain" description="Tify" evidence="4">
    <location>
        <begin position="105"/>
        <end position="140"/>
    </location>
</feature>
<name>A0A7I6JJ45_SALMI</name>
<evidence type="ECO:0000256" key="1">
    <source>
        <dbReference type="ARBA" id="ARBA00008614"/>
    </source>
</evidence>
<evidence type="ECO:0000256" key="2">
    <source>
        <dbReference type="RuleBase" id="RU369065"/>
    </source>
</evidence>
<dbReference type="EMBL" id="KY225689">
    <property type="protein sequence ID" value="ATB56309.1"/>
    <property type="molecule type" value="mRNA"/>
</dbReference>
<keyword evidence="2" id="KW-1184">Jasmonic acid signaling pathway</keyword>
<dbReference type="GO" id="GO:0031347">
    <property type="term" value="P:regulation of defense response"/>
    <property type="evidence" value="ECO:0007669"/>
    <property type="project" value="UniProtKB-UniRule"/>
</dbReference>
<dbReference type="InterPro" id="IPR018467">
    <property type="entry name" value="CCT_CS"/>
</dbReference>
<dbReference type="InterPro" id="IPR010399">
    <property type="entry name" value="Tify_dom"/>
</dbReference>
<organism evidence="5">
    <name type="scientific">Salvia miltiorrhiza</name>
    <name type="common">Chinese sage</name>
    <dbReference type="NCBI Taxonomy" id="226208"/>
    <lineage>
        <taxon>Eukaryota</taxon>
        <taxon>Viridiplantae</taxon>
        <taxon>Streptophyta</taxon>
        <taxon>Embryophyta</taxon>
        <taxon>Tracheophyta</taxon>
        <taxon>Spermatophyta</taxon>
        <taxon>Magnoliopsida</taxon>
        <taxon>eudicotyledons</taxon>
        <taxon>Gunneridae</taxon>
        <taxon>Pentapetalae</taxon>
        <taxon>asterids</taxon>
        <taxon>lamiids</taxon>
        <taxon>Lamiales</taxon>
        <taxon>Lamiaceae</taxon>
        <taxon>Nepetoideae</taxon>
        <taxon>Mentheae</taxon>
        <taxon>Salviinae</taxon>
        <taxon>Salvia</taxon>
        <taxon>Salvia incertae sedis</taxon>
    </lineage>
</organism>
<feature type="region of interest" description="Disordered" evidence="3">
    <location>
        <begin position="82"/>
        <end position="107"/>
    </location>
</feature>
<evidence type="ECO:0000313" key="5">
    <source>
        <dbReference type="EMBL" id="ATB56309.1"/>
    </source>
</evidence>
<feature type="compositionally biased region" description="Basic and acidic residues" evidence="3">
    <location>
        <begin position="98"/>
        <end position="107"/>
    </location>
</feature>
<feature type="region of interest" description="Disordered" evidence="3">
    <location>
        <begin position="139"/>
        <end position="226"/>
    </location>
</feature>
<evidence type="ECO:0000259" key="4">
    <source>
        <dbReference type="PROSITE" id="PS51320"/>
    </source>
</evidence>
<dbReference type="AlphaFoldDB" id="A0A7I6JJ45"/>